<dbReference type="InterPro" id="IPR025309">
    <property type="entry name" value="KTSC_dom"/>
</dbReference>
<feature type="domain" description="KTSC" evidence="1">
    <location>
        <begin position="7"/>
        <end position="63"/>
    </location>
</feature>
<dbReference type="Pfam" id="PF13619">
    <property type="entry name" value="KTSC"/>
    <property type="match status" value="1"/>
</dbReference>
<evidence type="ECO:0000313" key="2">
    <source>
        <dbReference type="EMBL" id="RDY69311.1"/>
    </source>
</evidence>
<accession>A0A3D8VJJ6</accession>
<organism evidence="2 3">
    <name type="scientific">Lysobacter soli</name>
    <dbReference type="NCBI Taxonomy" id="453783"/>
    <lineage>
        <taxon>Bacteria</taxon>
        <taxon>Pseudomonadati</taxon>
        <taxon>Pseudomonadota</taxon>
        <taxon>Gammaproteobacteria</taxon>
        <taxon>Lysobacterales</taxon>
        <taxon>Lysobacteraceae</taxon>
        <taxon>Lysobacter</taxon>
    </lineage>
</organism>
<dbReference type="EMBL" id="QTJR01000001">
    <property type="protein sequence ID" value="RDY69311.1"/>
    <property type="molecule type" value="Genomic_DNA"/>
</dbReference>
<reference evidence="2 3" key="1">
    <citation type="submission" date="2018-08" db="EMBL/GenBank/DDBJ databases">
        <title>Lysobacter soli KCTC 22011, whole genome shotgun sequence.</title>
        <authorList>
            <person name="Zhang X."/>
            <person name="Feng G."/>
            <person name="Zhu H."/>
        </authorList>
    </citation>
    <scope>NUCLEOTIDE SEQUENCE [LARGE SCALE GENOMIC DNA]</scope>
    <source>
        <strain evidence="2 3">KCTC 22011</strain>
    </source>
</reference>
<proteinExistence type="predicted"/>
<gene>
    <name evidence="2" type="ORF">DX912_00615</name>
</gene>
<keyword evidence="3" id="KW-1185">Reference proteome</keyword>
<dbReference type="Proteomes" id="UP000256829">
    <property type="component" value="Unassembled WGS sequence"/>
</dbReference>
<comment type="caution">
    <text evidence="2">The sequence shown here is derived from an EMBL/GenBank/DDBJ whole genome shotgun (WGS) entry which is preliminary data.</text>
</comment>
<evidence type="ECO:0000259" key="1">
    <source>
        <dbReference type="Pfam" id="PF13619"/>
    </source>
</evidence>
<name>A0A3D8VJJ6_9GAMM</name>
<sequence>MERVRVESEAMTSVGYDADQRVLEVEFTSGEIYRYFDVPPHLHAGLMAADSHGQFFAERIRNAGFDYEHVDEDEALRTRRR</sequence>
<protein>
    <submittedName>
        <fullName evidence="2">KTSC domain-containing protein</fullName>
    </submittedName>
</protein>
<dbReference type="AlphaFoldDB" id="A0A3D8VJJ6"/>
<evidence type="ECO:0000313" key="3">
    <source>
        <dbReference type="Proteomes" id="UP000256829"/>
    </source>
</evidence>